<feature type="compositionally biased region" description="Polar residues" evidence="1">
    <location>
        <begin position="261"/>
        <end position="281"/>
    </location>
</feature>
<evidence type="ECO:0000313" key="3">
    <source>
        <dbReference type="Proteomes" id="UP001420932"/>
    </source>
</evidence>
<dbReference type="AlphaFoldDB" id="A0AAP0HQT4"/>
<proteinExistence type="predicted"/>
<evidence type="ECO:0000313" key="2">
    <source>
        <dbReference type="EMBL" id="KAK9091995.1"/>
    </source>
</evidence>
<reference evidence="2 3" key="1">
    <citation type="submission" date="2024-01" db="EMBL/GenBank/DDBJ databases">
        <title>Genome assemblies of Stephania.</title>
        <authorList>
            <person name="Yang L."/>
        </authorList>
    </citation>
    <scope>NUCLEOTIDE SEQUENCE [LARGE SCALE GENOMIC DNA]</scope>
    <source>
        <strain evidence="2">YNDBR</strain>
        <tissue evidence="2">Leaf</tissue>
    </source>
</reference>
<sequence length="364" mass="40776">MNPNLRAGRFTTALNWEYNCGTLCIHATHASTHASRVPALPRASGFIDQPTIISVMALDKDEDDEVTPNDVFLHVHTKDHDGVTFIDSRSTQFHAKLVRRREEHTQATLDQLIDEEQLYYDAAGVCPKGSVYGLRSLARKKRRYADLGASTSQESMVRRSEFDAVVQRLPQFEAFVQSQLKMRMDFYANTSQALPPPPPQKHHQQVGMDPVCSPQQQHDDDDRDNHDWVYDEHLENALDFARKGLGLDEEGSPDAGDTNDKASVNNNPDQGRPNNTANENTVGDIGTEFADRMRLILLEKDSVSAKKVLMMVSVMGSGREVSEGRLLFIWGSNRRFDSVPTMCDMTVDLPIKVVAGLINSRGHK</sequence>
<evidence type="ECO:0000256" key="1">
    <source>
        <dbReference type="SAM" id="MobiDB-lite"/>
    </source>
</evidence>
<comment type="caution">
    <text evidence="2">The sequence shown here is derived from an EMBL/GenBank/DDBJ whole genome shotgun (WGS) entry which is preliminary data.</text>
</comment>
<accession>A0AAP0HQT4</accession>
<protein>
    <submittedName>
        <fullName evidence="2">Uncharacterized protein</fullName>
    </submittedName>
</protein>
<feature type="region of interest" description="Disordered" evidence="1">
    <location>
        <begin position="189"/>
        <end position="226"/>
    </location>
</feature>
<feature type="region of interest" description="Disordered" evidence="1">
    <location>
        <begin position="245"/>
        <end position="282"/>
    </location>
</feature>
<organism evidence="2 3">
    <name type="scientific">Stephania yunnanensis</name>
    <dbReference type="NCBI Taxonomy" id="152371"/>
    <lineage>
        <taxon>Eukaryota</taxon>
        <taxon>Viridiplantae</taxon>
        <taxon>Streptophyta</taxon>
        <taxon>Embryophyta</taxon>
        <taxon>Tracheophyta</taxon>
        <taxon>Spermatophyta</taxon>
        <taxon>Magnoliopsida</taxon>
        <taxon>Ranunculales</taxon>
        <taxon>Menispermaceae</taxon>
        <taxon>Menispermoideae</taxon>
        <taxon>Cissampelideae</taxon>
        <taxon>Stephania</taxon>
    </lineage>
</organism>
<dbReference type="InterPro" id="IPR018247">
    <property type="entry name" value="EF_Hand_1_Ca_BS"/>
</dbReference>
<dbReference type="Proteomes" id="UP001420932">
    <property type="component" value="Unassembled WGS sequence"/>
</dbReference>
<name>A0AAP0HQT4_9MAGN</name>
<feature type="compositionally biased region" description="Basic and acidic residues" evidence="1">
    <location>
        <begin position="217"/>
        <end position="226"/>
    </location>
</feature>
<keyword evidence="3" id="KW-1185">Reference proteome</keyword>
<gene>
    <name evidence="2" type="ORF">Syun_026906</name>
</gene>
<dbReference type="PROSITE" id="PS00018">
    <property type="entry name" value="EF_HAND_1"/>
    <property type="match status" value="1"/>
</dbReference>
<dbReference type="EMBL" id="JBBNAF010000012">
    <property type="protein sequence ID" value="KAK9091995.1"/>
    <property type="molecule type" value="Genomic_DNA"/>
</dbReference>